<dbReference type="Proteomes" id="UP001162741">
    <property type="component" value="Chromosome"/>
</dbReference>
<dbReference type="Pfam" id="PF14322">
    <property type="entry name" value="SusD-like_3"/>
    <property type="match status" value="1"/>
</dbReference>
<dbReference type="CDD" id="cd08977">
    <property type="entry name" value="SusD"/>
    <property type="match status" value="1"/>
</dbReference>
<name>A0ABY6IVG5_9BACT</name>
<evidence type="ECO:0000259" key="7">
    <source>
        <dbReference type="Pfam" id="PF07980"/>
    </source>
</evidence>
<dbReference type="EMBL" id="CP107006">
    <property type="protein sequence ID" value="UYQ91358.1"/>
    <property type="molecule type" value="Genomic_DNA"/>
</dbReference>
<accession>A0ABY6IVG5</accession>
<feature type="domain" description="SusD-like N-terminal" evidence="8">
    <location>
        <begin position="82"/>
        <end position="240"/>
    </location>
</feature>
<evidence type="ECO:0000256" key="5">
    <source>
        <dbReference type="ARBA" id="ARBA00023237"/>
    </source>
</evidence>
<comment type="subcellular location">
    <subcellularLocation>
        <location evidence="1">Cell outer membrane</location>
    </subcellularLocation>
</comment>
<dbReference type="Gene3D" id="1.25.40.390">
    <property type="match status" value="1"/>
</dbReference>
<evidence type="ECO:0000256" key="1">
    <source>
        <dbReference type="ARBA" id="ARBA00004442"/>
    </source>
</evidence>
<organism evidence="9 10">
    <name type="scientific">Chitinophaga horti</name>
    <dbReference type="NCBI Taxonomy" id="2920382"/>
    <lineage>
        <taxon>Bacteria</taxon>
        <taxon>Pseudomonadati</taxon>
        <taxon>Bacteroidota</taxon>
        <taxon>Chitinophagia</taxon>
        <taxon>Chitinophagales</taxon>
        <taxon>Chitinophagaceae</taxon>
        <taxon>Chitinophaga</taxon>
    </lineage>
</organism>
<sequence>MKKIFSYILLGCLSLHFSACKDFLDLEPISTATDQNFWKNEAEANSGTAAMYALLRKAFNAGENGTMFFDYGDFPSDEFNTARMFGDSREIALMNWSLPIQASNTWRSMMVARRYDNFYRVIDQANRCIKWVPTVPLDKFTSSNAERARNSYLGEAYFMRAFTYFYMARVWGDVPVVLKSADNIADAEDLPRSPQTEVLAQALKDVDLAIANMQYTNPNAADAGVRANKSAAFALKAHIYAWMGDYAKCVPAADSVIERGGLALADRSNVPAMFAKHSTEGIFEIAMSDESEGTVQGISFYTLRTPYMRTILGNPSFGIDTVRLHRLFADTTDLRLRSGFAFYNSTEEAFCIKYSNVVYMLPNNTGAVSRNNLVVFRLSDIILLRAEALAATNQYGKARTDLDLIRSRAGIGASAATDGQLFEEIMEERARELYLEGHRFFDIIRLLRKTGTNKISWKLTETEFAQGKYYWPLDPVLINLSARLTQTAYWSTKF</sequence>
<dbReference type="SUPFAM" id="SSF48452">
    <property type="entry name" value="TPR-like"/>
    <property type="match status" value="1"/>
</dbReference>
<evidence type="ECO:0000259" key="8">
    <source>
        <dbReference type="Pfam" id="PF14322"/>
    </source>
</evidence>
<evidence type="ECO:0000256" key="4">
    <source>
        <dbReference type="ARBA" id="ARBA00023136"/>
    </source>
</evidence>
<evidence type="ECO:0000256" key="6">
    <source>
        <dbReference type="SAM" id="SignalP"/>
    </source>
</evidence>
<keyword evidence="10" id="KW-1185">Reference proteome</keyword>
<feature type="domain" description="RagB/SusD" evidence="7">
    <location>
        <begin position="353"/>
        <end position="490"/>
    </location>
</feature>
<dbReference type="InterPro" id="IPR011990">
    <property type="entry name" value="TPR-like_helical_dom_sf"/>
</dbReference>
<evidence type="ECO:0000313" key="10">
    <source>
        <dbReference type="Proteomes" id="UP001162741"/>
    </source>
</evidence>
<dbReference type="InterPro" id="IPR033985">
    <property type="entry name" value="SusD-like_N"/>
</dbReference>
<proteinExistence type="inferred from homology"/>
<evidence type="ECO:0000256" key="3">
    <source>
        <dbReference type="ARBA" id="ARBA00022729"/>
    </source>
</evidence>
<keyword evidence="5" id="KW-0998">Cell outer membrane</keyword>
<gene>
    <name evidence="9" type="ORF">MKQ68_14790</name>
</gene>
<dbReference type="RefSeq" id="WP_264279804.1">
    <property type="nucleotide sequence ID" value="NZ_CP107006.1"/>
</dbReference>
<dbReference type="Pfam" id="PF07980">
    <property type="entry name" value="SusD_RagB"/>
    <property type="match status" value="1"/>
</dbReference>
<keyword evidence="4" id="KW-0472">Membrane</keyword>
<protein>
    <submittedName>
        <fullName evidence="9">RagB/SusD family nutrient uptake outer membrane protein</fullName>
    </submittedName>
</protein>
<reference evidence="9" key="1">
    <citation type="submission" date="2022-10" db="EMBL/GenBank/DDBJ databases">
        <title>Chitinophaga sp. nov., isolated from soil.</title>
        <authorList>
            <person name="Jeon C.O."/>
        </authorList>
    </citation>
    <scope>NUCLEOTIDE SEQUENCE</scope>
    <source>
        <strain evidence="9">R8</strain>
    </source>
</reference>
<evidence type="ECO:0000256" key="2">
    <source>
        <dbReference type="ARBA" id="ARBA00006275"/>
    </source>
</evidence>
<dbReference type="InterPro" id="IPR012944">
    <property type="entry name" value="SusD_RagB_dom"/>
</dbReference>
<evidence type="ECO:0000313" key="9">
    <source>
        <dbReference type="EMBL" id="UYQ91358.1"/>
    </source>
</evidence>
<feature type="signal peptide" evidence="6">
    <location>
        <begin position="1"/>
        <end position="21"/>
    </location>
</feature>
<keyword evidence="3 6" id="KW-0732">Signal</keyword>
<feature type="chain" id="PRO_5045858292" evidence="6">
    <location>
        <begin position="22"/>
        <end position="494"/>
    </location>
</feature>
<comment type="similarity">
    <text evidence="2">Belongs to the SusD family.</text>
</comment>